<reference evidence="2 3" key="1">
    <citation type="submission" date="2017-10" db="EMBL/GenBank/DDBJ databases">
        <title>Development of genomic resources for the powdery mildew, Erysiphe pulchra.</title>
        <authorList>
            <person name="Wadl P.A."/>
            <person name="Mack B.M."/>
            <person name="Moore G."/>
            <person name="Beltz S.B."/>
        </authorList>
    </citation>
    <scope>NUCLEOTIDE SEQUENCE [LARGE SCALE GENOMIC DNA]</scope>
    <source>
        <strain evidence="2">Cflorida</strain>
    </source>
</reference>
<dbReference type="EMBL" id="PEDP01000929">
    <property type="protein sequence ID" value="POS84626.1"/>
    <property type="molecule type" value="Genomic_DNA"/>
</dbReference>
<accession>A0A2S4PRI4</accession>
<comment type="caution">
    <text evidence="2">The sequence shown here is derived from an EMBL/GenBank/DDBJ whole genome shotgun (WGS) entry which is preliminary data.</text>
</comment>
<dbReference type="AlphaFoldDB" id="A0A2S4PRI4"/>
<dbReference type="STRING" id="225359.A0A2S4PRI4"/>
<protein>
    <submittedName>
        <fullName evidence="2">Uncharacterized protein</fullName>
    </submittedName>
</protein>
<evidence type="ECO:0000313" key="3">
    <source>
        <dbReference type="Proteomes" id="UP000237438"/>
    </source>
</evidence>
<evidence type="ECO:0000313" key="2">
    <source>
        <dbReference type="EMBL" id="POS84626.1"/>
    </source>
</evidence>
<dbReference type="OrthoDB" id="5377009at2759"/>
<organism evidence="2 3">
    <name type="scientific">Erysiphe pulchra</name>
    <dbReference type="NCBI Taxonomy" id="225359"/>
    <lineage>
        <taxon>Eukaryota</taxon>
        <taxon>Fungi</taxon>
        <taxon>Dikarya</taxon>
        <taxon>Ascomycota</taxon>
        <taxon>Pezizomycotina</taxon>
        <taxon>Leotiomycetes</taxon>
        <taxon>Erysiphales</taxon>
        <taxon>Erysiphaceae</taxon>
        <taxon>Erysiphe</taxon>
    </lineage>
</organism>
<keyword evidence="3" id="KW-1185">Reference proteome</keyword>
<keyword evidence="1" id="KW-0175">Coiled coil</keyword>
<feature type="coiled-coil region" evidence="1">
    <location>
        <begin position="153"/>
        <end position="208"/>
    </location>
</feature>
<proteinExistence type="predicted"/>
<evidence type="ECO:0000256" key="1">
    <source>
        <dbReference type="SAM" id="Coils"/>
    </source>
</evidence>
<gene>
    <name evidence="2" type="ORF">EPUL_005529</name>
</gene>
<dbReference type="Proteomes" id="UP000237438">
    <property type="component" value="Unassembled WGS sequence"/>
</dbReference>
<name>A0A2S4PRI4_9PEZI</name>
<feature type="coiled-coil region" evidence="1">
    <location>
        <begin position="365"/>
        <end position="392"/>
    </location>
</feature>
<sequence>MNNILNIDSSIIHDNNKLLSRFKNERTKLDLIQFASSNNYSSSTYESFSQSLELSNLILKSKSIATTSIPSFGFGNKFRGMAEKLRPQFQSSLTTDESAAQDQLALDAKSSIPSSDLESLNLSSQPGIKDLLINAEGLLSRLQNAYVHRTSALNDMITSRDNLIEELEESNTRTQNLRSQLGDLANTISKKDQRIAELERELLETKSTSCYCQPLFNSFHEPQSSVPLPLLYNSIGHVRTFSENENCNNHSTIGLETENESDCESSVDDGVFSRPQSPALTNASSILIRSPYLGPVIYPSPPPSLSSSKIKIVNDNDNEKPKTPTNKSFFGFLNGRSNNKEVYLPEQNNCTICRGKDSNAAWDTVNLLQVENQSLKGRIIELEDAIDGALNAVMGYY</sequence>